<feature type="region of interest" description="Disordered" evidence="1">
    <location>
        <begin position="1"/>
        <end position="28"/>
    </location>
</feature>
<evidence type="ECO:0000313" key="2">
    <source>
        <dbReference type="EMBL" id="EDW41372.1"/>
    </source>
</evidence>
<reference evidence="2 3" key="1">
    <citation type="journal article" date="2007" name="Nature">
        <title>Evolution of genes and genomes on the Drosophila phylogeny.</title>
        <authorList>
            <consortium name="Drosophila 12 Genomes Consortium"/>
            <person name="Clark A.G."/>
            <person name="Eisen M.B."/>
            <person name="Smith D.R."/>
            <person name="Bergman C.M."/>
            <person name="Oliver B."/>
            <person name="Markow T.A."/>
            <person name="Kaufman T.C."/>
            <person name="Kellis M."/>
            <person name="Gelbart W."/>
            <person name="Iyer V.N."/>
            <person name="Pollard D.A."/>
            <person name="Sackton T.B."/>
            <person name="Larracuente A.M."/>
            <person name="Singh N.D."/>
            <person name="Abad J.P."/>
            <person name="Abt D.N."/>
            <person name="Adryan B."/>
            <person name="Aguade M."/>
            <person name="Akashi H."/>
            <person name="Anderson W.W."/>
            <person name="Aquadro C.F."/>
            <person name="Ardell D.H."/>
            <person name="Arguello R."/>
            <person name="Artieri C.G."/>
            <person name="Barbash D.A."/>
            <person name="Barker D."/>
            <person name="Barsanti P."/>
            <person name="Batterham P."/>
            <person name="Batzoglou S."/>
            <person name="Begun D."/>
            <person name="Bhutkar A."/>
            <person name="Blanco E."/>
            <person name="Bosak S.A."/>
            <person name="Bradley R.K."/>
            <person name="Brand A.D."/>
            <person name="Brent M.R."/>
            <person name="Brooks A.N."/>
            <person name="Brown R.H."/>
            <person name="Butlin R.K."/>
            <person name="Caggese C."/>
            <person name="Calvi B.R."/>
            <person name="Bernardo de Carvalho A."/>
            <person name="Caspi A."/>
            <person name="Castrezana S."/>
            <person name="Celniker S.E."/>
            <person name="Chang J.L."/>
            <person name="Chapple C."/>
            <person name="Chatterji S."/>
            <person name="Chinwalla A."/>
            <person name="Civetta A."/>
            <person name="Clifton S.W."/>
            <person name="Comeron J.M."/>
            <person name="Costello J.C."/>
            <person name="Coyne J.A."/>
            <person name="Daub J."/>
            <person name="David R.G."/>
            <person name="Delcher A.L."/>
            <person name="Delehaunty K."/>
            <person name="Do C.B."/>
            <person name="Ebling H."/>
            <person name="Edwards K."/>
            <person name="Eickbush T."/>
            <person name="Evans J.D."/>
            <person name="Filipski A."/>
            <person name="Findeiss S."/>
            <person name="Freyhult E."/>
            <person name="Fulton L."/>
            <person name="Fulton R."/>
            <person name="Garcia A.C."/>
            <person name="Gardiner A."/>
            <person name="Garfield D.A."/>
            <person name="Garvin B.E."/>
            <person name="Gibson G."/>
            <person name="Gilbert D."/>
            <person name="Gnerre S."/>
            <person name="Godfrey J."/>
            <person name="Good R."/>
            <person name="Gotea V."/>
            <person name="Gravely B."/>
            <person name="Greenberg A.J."/>
            <person name="Griffiths-Jones S."/>
            <person name="Gross S."/>
            <person name="Guigo R."/>
            <person name="Gustafson E.A."/>
            <person name="Haerty W."/>
            <person name="Hahn M.W."/>
            <person name="Halligan D.L."/>
            <person name="Halpern A.L."/>
            <person name="Halter G.M."/>
            <person name="Han M.V."/>
            <person name="Heger A."/>
            <person name="Hillier L."/>
            <person name="Hinrichs A.S."/>
            <person name="Holmes I."/>
            <person name="Hoskins R.A."/>
            <person name="Hubisz M.J."/>
            <person name="Hultmark D."/>
            <person name="Huntley M.A."/>
            <person name="Jaffe D.B."/>
            <person name="Jagadeeshan S."/>
            <person name="Jeck W.R."/>
            <person name="Johnson J."/>
            <person name="Jones C.D."/>
            <person name="Jordan W.C."/>
            <person name="Karpen G.H."/>
            <person name="Kataoka E."/>
            <person name="Keightley P.D."/>
            <person name="Kheradpour P."/>
            <person name="Kirkness E.F."/>
            <person name="Koerich L.B."/>
            <person name="Kristiansen K."/>
            <person name="Kudrna D."/>
            <person name="Kulathinal R.J."/>
            <person name="Kumar S."/>
            <person name="Kwok R."/>
            <person name="Lander E."/>
            <person name="Langley C.H."/>
            <person name="Lapoint R."/>
            <person name="Lazzaro B.P."/>
            <person name="Lee S.J."/>
            <person name="Levesque L."/>
            <person name="Li R."/>
            <person name="Lin C.F."/>
            <person name="Lin M.F."/>
            <person name="Lindblad-Toh K."/>
            <person name="Llopart A."/>
            <person name="Long M."/>
            <person name="Low L."/>
            <person name="Lozovsky E."/>
            <person name="Lu J."/>
            <person name="Luo M."/>
            <person name="Machado C.A."/>
            <person name="Makalowski W."/>
            <person name="Marzo M."/>
            <person name="Matsuda M."/>
            <person name="Matzkin L."/>
            <person name="McAllister B."/>
            <person name="McBride C.S."/>
            <person name="McKernan B."/>
            <person name="McKernan K."/>
            <person name="Mendez-Lago M."/>
            <person name="Minx P."/>
            <person name="Mollenhauer M.U."/>
            <person name="Montooth K."/>
            <person name="Mount S.M."/>
            <person name="Mu X."/>
            <person name="Myers E."/>
            <person name="Negre B."/>
            <person name="Newfeld S."/>
            <person name="Nielsen R."/>
            <person name="Noor M.A."/>
            <person name="O'Grady P."/>
            <person name="Pachter L."/>
            <person name="Papaceit M."/>
            <person name="Parisi M.J."/>
            <person name="Parisi M."/>
            <person name="Parts L."/>
            <person name="Pedersen J.S."/>
            <person name="Pesole G."/>
            <person name="Phillippy A.M."/>
            <person name="Ponting C.P."/>
            <person name="Pop M."/>
            <person name="Porcelli D."/>
            <person name="Powell J.R."/>
            <person name="Prohaska S."/>
            <person name="Pruitt K."/>
            <person name="Puig M."/>
            <person name="Quesneville H."/>
            <person name="Ram K.R."/>
            <person name="Rand D."/>
            <person name="Rasmussen M.D."/>
            <person name="Reed L.K."/>
            <person name="Reenan R."/>
            <person name="Reily A."/>
            <person name="Remington K.A."/>
            <person name="Rieger T.T."/>
            <person name="Ritchie M.G."/>
            <person name="Robin C."/>
            <person name="Rogers Y.H."/>
            <person name="Rohde C."/>
            <person name="Rozas J."/>
            <person name="Rubenfield M.J."/>
            <person name="Ruiz A."/>
            <person name="Russo S."/>
            <person name="Salzberg S.L."/>
            <person name="Sanchez-Gracia A."/>
            <person name="Saranga D.J."/>
            <person name="Sato H."/>
            <person name="Schaeffer S.W."/>
            <person name="Schatz M.C."/>
            <person name="Schlenke T."/>
            <person name="Schwartz R."/>
            <person name="Segarra C."/>
            <person name="Singh R.S."/>
            <person name="Sirot L."/>
            <person name="Sirota M."/>
            <person name="Sisneros N.B."/>
            <person name="Smith C.D."/>
            <person name="Smith T.F."/>
            <person name="Spieth J."/>
            <person name="Stage D.E."/>
            <person name="Stark A."/>
            <person name="Stephan W."/>
            <person name="Strausberg R.L."/>
            <person name="Strempel S."/>
            <person name="Sturgill D."/>
            <person name="Sutton G."/>
            <person name="Sutton G.G."/>
            <person name="Tao W."/>
            <person name="Teichmann S."/>
            <person name="Tobari Y.N."/>
            <person name="Tomimura Y."/>
            <person name="Tsolas J.M."/>
            <person name="Valente V.L."/>
            <person name="Venter E."/>
            <person name="Venter J.C."/>
            <person name="Vicario S."/>
            <person name="Vieira F.G."/>
            <person name="Vilella A.J."/>
            <person name="Villasante A."/>
            <person name="Walenz B."/>
            <person name="Wang J."/>
            <person name="Wasserman M."/>
            <person name="Watts T."/>
            <person name="Wilson D."/>
            <person name="Wilson R.K."/>
            <person name="Wing R.A."/>
            <person name="Wolfner M.F."/>
            <person name="Wong A."/>
            <person name="Wong G.K."/>
            <person name="Wu C.I."/>
            <person name="Wu G."/>
            <person name="Yamamoto D."/>
            <person name="Yang H.P."/>
            <person name="Yang S.P."/>
            <person name="Yorke J.A."/>
            <person name="Yoshida K."/>
            <person name="Zdobnov E."/>
            <person name="Zhang P."/>
            <person name="Zhang Y."/>
            <person name="Zimin A.V."/>
            <person name="Baldwin J."/>
            <person name="Abdouelleil A."/>
            <person name="Abdulkadir J."/>
            <person name="Abebe A."/>
            <person name="Abera B."/>
            <person name="Abreu J."/>
            <person name="Acer S.C."/>
            <person name="Aftuck L."/>
            <person name="Alexander A."/>
            <person name="An P."/>
            <person name="Anderson E."/>
            <person name="Anderson S."/>
            <person name="Arachi H."/>
            <person name="Azer M."/>
            <person name="Bachantsang P."/>
            <person name="Barry A."/>
            <person name="Bayul T."/>
            <person name="Berlin A."/>
            <person name="Bessette D."/>
            <person name="Bloom T."/>
            <person name="Blye J."/>
            <person name="Boguslavskiy L."/>
            <person name="Bonnet C."/>
            <person name="Boukhgalter B."/>
            <person name="Bourzgui I."/>
            <person name="Brown A."/>
            <person name="Cahill P."/>
            <person name="Channer S."/>
            <person name="Cheshatsang Y."/>
            <person name="Chuda L."/>
            <person name="Citroen M."/>
            <person name="Collymore A."/>
            <person name="Cooke P."/>
            <person name="Costello M."/>
            <person name="D'Aco K."/>
            <person name="Daza R."/>
            <person name="De Haan G."/>
            <person name="DeGray S."/>
            <person name="DeMaso C."/>
            <person name="Dhargay N."/>
            <person name="Dooley K."/>
            <person name="Dooley E."/>
            <person name="Doricent M."/>
            <person name="Dorje P."/>
            <person name="Dorjee K."/>
            <person name="Dupes A."/>
            <person name="Elong R."/>
            <person name="Falk J."/>
            <person name="Farina A."/>
            <person name="Faro S."/>
            <person name="Ferguson D."/>
            <person name="Fisher S."/>
            <person name="Foley C.D."/>
            <person name="Franke A."/>
            <person name="Friedrich D."/>
            <person name="Gadbois L."/>
            <person name="Gearin G."/>
            <person name="Gearin C.R."/>
            <person name="Giannoukos G."/>
            <person name="Goode T."/>
            <person name="Graham J."/>
            <person name="Grandbois E."/>
            <person name="Grewal S."/>
            <person name="Gyaltsen K."/>
            <person name="Hafez N."/>
            <person name="Hagos B."/>
            <person name="Hall J."/>
            <person name="Henson C."/>
            <person name="Hollinger A."/>
            <person name="Honan T."/>
            <person name="Huard M.D."/>
            <person name="Hughes L."/>
            <person name="Hurhula B."/>
            <person name="Husby M.E."/>
            <person name="Kamat A."/>
            <person name="Kanga B."/>
            <person name="Kashin S."/>
            <person name="Khazanovich D."/>
            <person name="Kisner P."/>
            <person name="Lance K."/>
            <person name="Lara M."/>
            <person name="Lee W."/>
            <person name="Lennon N."/>
            <person name="Letendre F."/>
            <person name="LeVine R."/>
            <person name="Lipovsky A."/>
            <person name="Liu X."/>
            <person name="Liu J."/>
            <person name="Liu S."/>
            <person name="Lokyitsang T."/>
            <person name="Lokyitsang Y."/>
            <person name="Lubonja R."/>
            <person name="Lui A."/>
            <person name="MacDonald P."/>
            <person name="Magnisalis V."/>
            <person name="Maru K."/>
            <person name="Matthews C."/>
            <person name="McCusker W."/>
            <person name="McDonough S."/>
            <person name="Mehta T."/>
            <person name="Meldrim J."/>
            <person name="Meneus L."/>
            <person name="Mihai O."/>
            <person name="Mihalev A."/>
            <person name="Mihova T."/>
            <person name="Mittelman R."/>
            <person name="Mlenga V."/>
            <person name="Montmayeur A."/>
            <person name="Mulrain L."/>
            <person name="Navidi A."/>
            <person name="Naylor J."/>
            <person name="Negash T."/>
            <person name="Nguyen T."/>
            <person name="Nguyen N."/>
            <person name="Nicol R."/>
            <person name="Norbu C."/>
            <person name="Norbu N."/>
            <person name="Novod N."/>
            <person name="O'Neill B."/>
            <person name="Osman S."/>
            <person name="Markiewicz E."/>
            <person name="Oyono O.L."/>
            <person name="Patti C."/>
            <person name="Phunkhang P."/>
            <person name="Pierre F."/>
            <person name="Priest M."/>
            <person name="Raghuraman S."/>
            <person name="Rege F."/>
            <person name="Reyes R."/>
            <person name="Rise C."/>
            <person name="Rogov P."/>
            <person name="Ross K."/>
            <person name="Ryan E."/>
            <person name="Settipalli S."/>
            <person name="Shea T."/>
            <person name="Sherpa N."/>
            <person name="Shi L."/>
            <person name="Shih D."/>
            <person name="Sparrow T."/>
            <person name="Spaulding J."/>
            <person name="Stalker J."/>
            <person name="Stange-Thomann N."/>
            <person name="Stavropoulos S."/>
            <person name="Stone C."/>
            <person name="Strader C."/>
            <person name="Tesfaye S."/>
            <person name="Thomson T."/>
            <person name="Thoulutsang Y."/>
            <person name="Thoulutsang D."/>
            <person name="Topham K."/>
            <person name="Topping I."/>
            <person name="Tsamla T."/>
            <person name="Vassiliev H."/>
            <person name="Vo A."/>
            <person name="Wangchuk T."/>
            <person name="Wangdi T."/>
            <person name="Weiand M."/>
            <person name="Wilkinson J."/>
            <person name="Wilson A."/>
            <person name="Yadav S."/>
            <person name="Young G."/>
            <person name="Yu Q."/>
            <person name="Zembek L."/>
            <person name="Zhong D."/>
            <person name="Zimmer A."/>
            <person name="Zwirko Z."/>
            <person name="Jaffe D.B."/>
            <person name="Alvarez P."/>
            <person name="Brockman W."/>
            <person name="Butler J."/>
            <person name="Chin C."/>
            <person name="Gnerre S."/>
            <person name="Grabherr M."/>
            <person name="Kleber M."/>
            <person name="Mauceli E."/>
            <person name="MacCallum I."/>
        </authorList>
    </citation>
    <scope>NUCLEOTIDE SEQUENCE [LARGE SCALE GENOMIC DNA]</scope>
    <source>
        <strain evidence="3">Rob3c / Tucson 14021-0248.25</strain>
    </source>
</reference>
<dbReference type="HOGENOM" id="CLU_2963235_0_0_1"/>
<organism evidence="3">
    <name type="scientific">Drosophila sechellia</name>
    <name type="common">Fruit fly</name>
    <dbReference type="NCBI Taxonomy" id="7238"/>
    <lineage>
        <taxon>Eukaryota</taxon>
        <taxon>Metazoa</taxon>
        <taxon>Ecdysozoa</taxon>
        <taxon>Arthropoda</taxon>
        <taxon>Hexapoda</taxon>
        <taxon>Insecta</taxon>
        <taxon>Pterygota</taxon>
        <taxon>Neoptera</taxon>
        <taxon>Endopterygota</taxon>
        <taxon>Diptera</taxon>
        <taxon>Brachycera</taxon>
        <taxon>Muscomorpha</taxon>
        <taxon>Ephydroidea</taxon>
        <taxon>Drosophilidae</taxon>
        <taxon>Drosophila</taxon>
        <taxon>Sophophora</taxon>
    </lineage>
</organism>
<dbReference type="Proteomes" id="UP000001292">
    <property type="component" value="Unassembled WGS sequence"/>
</dbReference>
<proteinExistence type="predicted"/>
<protein>
    <submittedName>
        <fullName evidence="2">GM24602</fullName>
    </submittedName>
</protein>
<keyword evidence="3" id="KW-1185">Reference proteome</keyword>
<sequence length="59" mass="6603">MHIHAKRQPKQTNRRDCCGAACKSTRPQSSARKDVIEDFLATASVCRLPSAICIPQSYR</sequence>
<dbReference type="EMBL" id="CH480815">
    <property type="protein sequence ID" value="EDW41372.1"/>
    <property type="molecule type" value="Genomic_DNA"/>
</dbReference>
<evidence type="ECO:0000256" key="1">
    <source>
        <dbReference type="SAM" id="MobiDB-lite"/>
    </source>
</evidence>
<name>B4HGR4_DROSE</name>
<accession>B4HGR4</accession>
<dbReference type="AlphaFoldDB" id="B4HGR4"/>
<evidence type="ECO:0000313" key="3">
    <source>
        <dbReference type="Proteomes" id="UP000001292"/>
    </source>
</evidence>
<gene>
    <name evidence="2" type="primary">Dsec\GM24602</name>
    <name evidence="2" type="ORF">Dsec_GM24602</name>
</gene>